<evidence type="ECO:0000313" key="1">
    <source>
        <dbReference type="EMBL" id="EIW79213.1"/>
    </source>
</evidence>
<name>A0A5M3MJC4_CONPW</name>
<dbReference type="OrthoDB" id="3269405at2759"/>
<accession>A0A5M3MJC4</accession>
<evidence type="ECO:0000313" key="2">
    <source>
        <dbReference type="Proteomes" id="UP000053558"/>
    </source>
</evidence>
<proteinExistence type="predicted"/>
<dbReference type="OMA" id="HTANDRR"/>
<dbReference type="Proteomes" id="UP000053558">
    <property type="component" value="Unassembled WGS sequence"/>
</dbReference>
<dbReference type="GeneID" id="19203513"/>
<dbReference type="EMBL" id="JH711581">
    <property type="protein sequence ID" value="EIW79213.1"/>
    <property type="molecule type" value="Genomic_DNA"/>
</dbReference>
<keyword evidence="2" id="KW-1185">Reference proteome</keyword>
<gene>
    <name evidence="1" type="ORF">CONPUDRAFT_155892</name>
</gene>
<organism evidence="1 2">
    <name type="scientific">Coniophora puteana (strain RWD-64-598)</name>
    <name type="common">Brown rot fungus</name>
    <dbReference type="NCBI Taxonomy" id="741705"/>
    <lineage>
        <taxon>Eukaryota</taxon>
        <taxon>Fungi</taxon>
        <taxon>Dikarya</taxon>
        <taxon>Basidiomycota</taxon>
        <taxon>Agaricomycotina</taxon>
        <taxon>Agaricomycetes</taxon>
        <taxon>Agaricomycetidae</taxon>
        <taxon>Boletales</taxon>
        <taxon>Coniophorineae</taxon>
        <taxon>Coniophoraceae</taxon>
        <taxon>Coniophora</taxon>
    </lineage>
</organism>
<dbReference type="AlphaFoldDB" id="A0A5M3MJC4"/>
<comment type="caution">
    <text evidence="1">The sequence shown here is derived from an EMBL/GenBank/DDBJ whole genome shotgun (WGS) entry which is preliminary data.</text>
</comment>
<reference evidence="2" key="1">
    <citation type="journal article" date="2012" name="Science">
        <title>The Paleozoic origin of enzymatic lignin decomposition reconstructed from 31 fungal genomes.</title>
        <authorList>
            <person name="Floudas D."/>
            <person name="Binder M."/>
            <person name="Riley R."/>
            <person name="Barry K."/>
            <person name="Blanchette R.A."/>
            <person name="Henrissat B."/>
            <person name="Martinez A.T."/>
            <person name="Otillar R."/>
            <person name="Spatafora J.W."/>
            <person name="Yadav J.S."/>
            <person name="Aerts A."/>
            <person name="Benoit I."/>
            <person name="Boyd A."/>
            <person name="Carlson A."/>
            <person name="Copeland A."/>
            <person name="Coutinho P.M."/>
            <person name="de Vries R.P."/>
            <person name="Ferreira P."/>
            <person name="Findley K."/>
            <person name="Foster B."/>
            <person name="Gaskell J."/>
            <person name="Glotzer D."/>
            <person name="Gorecki P."/>
            <person name="Heitman J."/>
            <person name="Hesse C."/>
            <person name="Hori C."/>
            <person name="Igarashi K."/>
            <person name="Jurgens J.A."/>
            <person name="Kallen N."/>
            <person name="Kersten P."/>
            <person name="Kohler A."/>
            <person name="Kuees U."/>
            <person name="Kumar T.K.A."/>
            <person name="Kuo A."/>
            <person name="LaButti K."/>
            <person name="Larrondo L.F."/>
            <person name="Lindquist E."/>
            <person name="Ling A."/>
            <person name="Lombard V."/>
            <person name="Lucas S."/>
            <person name="Lundell T."/>
            <person name="Martin R."/>
            <person name="McLaughlin D.J."/>
            <person name="Morgenstern I."/>
            <person name="Morin E."/>
            <person name="Murat C."/>
            <person name="Nagy L.G."/>
            <person name="Nolan M."/>
            <person name="Ohm R.A."/>
            <person name="Patyshakuliyeva A."/>
            <person name="Rokas A."/>
            <person name="Ruiz-Duenas F.J."/>
            <person name="Sabat G."/>
            <person name="Salamov A."/>
            <person name="Samejima M."/>
            <person name="Schmutz J."/>
            <person name="Slot J.C."/>
            <person name="St John F."/>
            <person name="Stenlid J."/>
            <person name="Sun H."/>
            <person name="Sun S."/>
            <person name="Syed K."/>
            <person name="Tsang A."/>
            <person name="Wiebenga A."/>
            <person name="Young D."/>
            <person name="Pisabarro A."/>
            <person name="Eastwood D.C."/>
            <person name="Martin F."/>
            <person name="Cullen D."/>
            <person name="Grigoriev I.V."/>
            <person name="Hibbett D.S."/>
        </authorList>
    </citation>
    <scope>NUCLEOTIDE SEQUENCE [LARGE SCALE GENOMIC DNA]</scope>
    <source>
        <strain evidence="2">RWD-64-598 SS2</strain>
    </source>
</reference>
<dbReference type="KEGG" id="cput:CONPUDRAFT_155892"/>
<dbReference type="RefSeq" id="XP_007770897.1">
    <property type="nucleotide sequence ID" value="XM_007772707.1"/>
</dbReference>
<sequence length="218" mass="25531">MSSHSPVYDPYLFDINQEPSHEQQVVHRQAQRRHINEWKSMQHNAVIVTGTDIFIPQKIYKPHTVADQRRYIEEAELMRCVTFENQHPQESGVPLIDALRSSCKHLVNKEDAMFDGAGPSVSIRIQWPGYASWTRQIPTKDFRTPKQPITREKLAKNIANCVKRFIEAMEKKPMEDDEDPKWRVHSRNGIRLEDLILVSLHHVSQGSWQPQLRLRRPL</sequence>
<protein>
    <submittedName>
        <fullName evidence="1">Uncharacterized protein</fullName>
    </submittedName>
</protein>